<evidence type="ECO:0000256" key="4">
    <source>
        <dbReference type="ARBA" id="ARBA00022692"/>
    </source>
</evidence>
<comment type="caution">
    <text evidence="9">Lacks conserved residue(s) required for the propagation of feature annotation.</text>
</comment>
<evidence type="ECO:0000256" key="3">
    <source>
        <dbReference type="ARBA" id="ARBA00010288"/>
    </source>
</evidence>
<reference evidence="10" key="1">
    <citation type="submission" date="2021-06" db="EMBL/GenBank/DDBJ databases">
        <title>Parelaphostrongylus tenuis whole genome reference sequence.</title>
        <authorList>
            <person name="Garwood T.J."/>
            <person name="Larsen P.A."/>
            <person name="Fountain-Jones N.M."/>
            <person name="Garbe J.R."/>
            <person name="Macchietto M.G."/>
            <person name="Kania S.A."/>
            <person name="Gerhold R.W."/>
            <person name="Richards J.E."/>
            <person name="Wolf T.M."/>
        </authorList>
    </citation>
    <scope>NUCLEOTIDE SEQUENCE</scope>
    <source>
        <strain evidence="10">MNPRO001-30</strain>
        <tissue evidence="10">Meninges</tissue>
    </source>
</reference>
<evidence type="ECO:0000256" key="8">
    <source>
        <dbReference type="ARBA" id="ARBA00045912"/>
    </source>
</evidence>
<feature type="transmembrane region" description="Helical" evidence="9">
    <location>
        <begin position="63"/>
        <end position="82"/>
    </location>
</feature>
<dbReference type="PANTHER" id="PTHR13117:SF5">
    <property type="entry name" value="PROTEIN RFT1 HOMOLOG"/>
    <property type="match status" value="1"/>
</dbReference>
<sequence length="169" mass="18882">MEVQYCYHYIVYTCQLWPLMELRNVCAMASMNNSQVFSHGGFLLLSAIAHLGLSSILCSYLNAAGFIVANCINMLFRIGYSWRHICLFLGEKSFSVTVVLPTFSTSVFLFFSLMATLFTSLVFGSTPGLSHTLAHISIGGVLFILVIAHIVNTDHVFQLLTHRFLKYAP</sequence>
<dbReference type="GO" id="GO:0034203">
    <property type="term" value="P:glycolipid translocation"/>
    <property type="evidence" value="ECO:0007669"/>
    <property type="project" value="TreeGrafter"/>
</dbReference>
<keyword evidence="11" id="KW-1185">Reference proteome</keyword>
<dbReference type="Proteomes" id="UP001196413">
    <property type="component" value="Unassembled WGS sequence"/>
</dbReference>
<dbReference type="GO" id="GO:0005789">
    <property type="term" value="C:endoplasmic reticulum membrane"/>
    <property type="evidence" value="ECO:0007669"/>
    <property type="project" value="UniProtKB-SubCell"/>
</dbReference>
<dbReference type="GO" id="GO:0006488">
    <property type="term" value="P:dolichol-linked oligosaccharide biosynthetic process"/>
    <property type="evidence" value="ECO:0007669"/>
    <property type="project" value="InterPro"/>
</dbReference>
<evidence type="ECO:0000256" key="5">
    <source>
        <dbReference type="ARBA" id="ARBA00022824"/>
    </source>
</evidence>
<protein>
    <recommendedName>
        <fullName evidence="9">Protein RFT1 homolog</fullName>
    </recommendedName>
</protein>
<dbReference type="Pfam" id="PF04506">
    <property type="entry name" value="Rft-1"/>
    <property type="match status" value="1"/>
</dbReference>
<accession>A0AAD5R435</accession>
<keyword evidence="5" id="KW-0256">Endoplasmic reticulum</keyword>
<comment type="subcellular location">
    <subcellularLocation>
        <location evidence="1 9">Endoplasmic reticulum membrane</location>
        <topology evidence="1 9">Multi-pass membrane protein</topology>
    </subcellularLocation>
</comment>
<name>A0AAD5R435_PARTN</name>
<evidence type="ECO:0000313" key="11">
    <source>
        <dbReference type="Proteomes" id="UP001196413"/>
    </source>
</evidence>
<feature type="transmembrane region" description="Helical" evidence="9">
    <location>
        <begin position="133"/>
        <end position="151"/>
    </location>
</feature>
<feature type="transmembrane region" description="Helical" evidence="9">
    <location>
        <begin position="94"/>
        <end position="121"/>
    </location>
</feature>
<gene>
    <name evidence="10" type="ORF">KIN20_030362</name>
</gene>
<evidence type="ECO:0000256" key="1">
    <source>
        <dbReference type="ARBA" id="ARBA00004477"/>
    </source>
</evidence>
<dbReference type="EMBL" id="JAHQIW010006373">
    <property type="protein sequence ID" value="KAJ1368996.1"/>
    <property type="molecule type" value="Genomic_DNA"/>
</dbReference>
<keyword evidence="6 9" id="KW-1133">Transmembrane helix</keyword>
<organism evidence="10 11">
    <name type="scientific">Parelaphostrongylus tenuis</name>
    <name type="common">Meningeal worm</name>
    <dbReference type="NCBI Taxonomy" id="148309"/>
    <lineage>
        <taxon>Eukaryota</taxon>
        <taxon>Metazoa</taxon>
        <taxon>Ecdysozoa</taxon>
        <taxon>Nematoda</taxon>
        <taxon>Chromadorea</taxon>
        <taxon>Rhabditida</taxon>
        <taxon>Rhabditina</taxon>
        <taxon>Rhabditomorpha</taxon>
        <taxon>Strongyloidea</taxon>
        <taxon>Metastrongylidae</taxon>
        <taxon>Parelaphostrongylus</taxon>
    </lineage>
</organism>
<comment type="pathway">
    <text evidence="2">Protein modification; protein glycosylation.</text>
</comment>
<evidence type="ECO:0000256" key="9">
    <source>
        <dbReference type="RuleBase" id="RU365067"/>
    </source>
</evidence>
<dbReference type="InterPro" id="IPR007594">
    <property type="entry name" value="RFT1"/>
</dbReference>
<dbReference type="PANTHER" id="PTHR13117">
    <property type="entry name" value="ENDOPLASMIC RETICULUM MULTISPAN TRANSMEMBRANE PROTEIN-RELATED"/>
    <property type="match status" value="1"/>
</dbReference>
<proteinExistence type="inferred from homology"/>
<comment type="similarity">
    <text evidence="3 9">Belongs to the RFT1 family.</text>
</comment>
<comment type="caution">
    <text evidence="10">The sequence shown here is derived from an EMBL/GenBank/DDBJ whole genome shotgun (WGS) entry which is preliminary data.</text>
</comment>
<dbReference type="AlphaFoldDB" id="A0AAD5R435"/>
<evidence type="ECO:0000313" key="10">
    <source>
        <dbReference type="EMBL" id="KAJ1368996.1"/>
    </source>
</evidence>
<feature type="transmembrane region" description="Helical" evidence="9">
    <location>
        <begin position="36"/>
        <end position="57"/>
    </location>
</feature>
<evidence type="ECO:0000256" key="6">
    <source>
        <dbReference type="ARBA" id="ARBA00022989"/>
    </source>
</evidence>
<evidence type="ECO:0000256" key="7">
    <source>
        <dbReference type="ARBA" id="ARBA00023136"/>
    </source>
</evidence>
<evidence type="ECO:0000256" key="2">
    <source>
        <dbReference type="ARBA" id="ARBA00004922"/>
    </source>
</evidence>
<comment type="function">
    <text evidence="8 9">Intramembrane glycolipid transporter that operates in the biosynthetic pathway of dolichol-linked oligosaccharides, the glycan precursors employed in protein asparagine (N)-glycosylation. The sequential addition of sugars to dolichol pyrophosphate produces dolichol-linked oligosaccharides containing fourteen sugars, including two GlcNAcs, nine mannoses and three glucoses. Once assembled, the oligosaccharide is transferred from the lipid to nascent proteins by oligosaccharyltransferases. The assembly of dolichol-linked oligosaccharides begins on the cytosolic side of the endoplasmic reticulum membrane and finishes in its lumen. RFT1 could mediate the translocation of the cytosolically oriented intermediate DolPP-GlcNAc2Man5, produced by ALG11, into the ER lumen where dolichol-linked oligosaccharides assembly continues. However, the intramembrane lipid transporter activity could not be confirmed in vitro.</text>
</comment>
<keyword evidence="7 9" id="KW-0472">Membrane</keyword>
<keyword evidence="4 9" id="KW-0812">Transmembrane</keyword>